<organism evidence="9 10">
    <name type="scientific">Penicillium capsulatum</name>
    <dbReference type="NCBI Taxonomy" id="69766"/>
    <lineage>
        <taxon>Eukaryota</taxon>
        <taxon>Fungi</taxon>
        <taxon>Dikarya</taxon>
        <taxon>Ascomycota</taxon>
        <taxon>Pezizomycotina</taxon>
        <taxon>Eurotiomycetes</taxon>
        <taxon>Eurotiomycetidae</taxon>
        <taxon>Eurotiales</taxon>
        <taxon>Aspergillaceae</taxon>
        <taxon>Penicillium</taxon>
    </lineage>
</organism>
<dbReference type="AlphaFoldDB" id="A0A9W9I7W0"/>
<feature type="coiled-coil region" evidence="6">
    <location>
        <begin position="161"/>
        <end position="188"/>
    </location>
</feature>
<keyword evidence="2 5" id="KW-0863">Zinc-finger</keyword>
<evidence type="ECO:0000256" key="1">
    <source>
        <dbReference type="ARBA" id="ARBA00022723"/>
    </source>
</evidence>
<reference evidence="9" key="1">
    <citation type="submission" date="2022-11" db="EMBL/GenBank/DDBJ databases">
        <authorList>
            <person name="Petersen C."/>
        </authorList>
    </citation>
    <scope>NUCLEOTIDE SEQUENCE</scope>
    <source>
        <strain evidence="9">IBT 21917</strain>
    </source>
</reference>
<dbReference type="Gene3D" id="3.30.40.10">
    <property type="entry name" value="Zinc/RING finger domain, C3HC4 (zinc finger)"/>
    <property type="match status" value="1"/>
</dbReference>
<feature type="coiled-coil region" evidence="6">
    <location>
        <begin position="66"/>
        <end position="108"/>
    </location>
</feature>
<dbReference type="EMBL" id="JAPQKO010000003">
    <property type="protein sequence ID" value="KAJ5171870.1"/>
    <property type="molecule type" value="Genomic_DNA"/>
</dbReference>
<dbReference type="Pfam" id="PF13445">
    <property type="entry name" value="zf-RING_UBOX"/>
    <property type="match status" value="1"/>
</dbReference>
<dbReference type="FunFam" id="3.30.40.10:FF:000673">
    <property type="entry name" value="RING finger domain protein, putative"/>
    <property type="match status" value="1"/>
</dbReference>
<dbReference type="OrthoDB" id="116827at2759"/>
<dbReference type="GO" id="GO:0008270">
    <property type="term" value="F:zinc ion binding"/>
    <property type="evidence" value="ECO:0007669"/>
    <property type="project" value="UniProtKB-KW"/>
</dbReference>
<dbReference type="PANTHER" id="PTHR13063:SF10">
    <property type="entry name" value="NITRIC OXIDE SYNTHASE-INTERACTING PROTEIN"/>
    <property type="match status" value="1"/>
</dbReference>
<dbReference type="PIRSF" id="PIRSF023577">
    <property type="entry name" value="ENOS_interacting"/>
    <property type="match status" value="1"/>
</dbReference>
<keyword evidence="6" id="KW-0175">Coiled coil</keyword>
<evidence type="ECO:0000256" key="6">
    <source>
        <dbReference type="SAM" id="Coils"/>
    </source>
</evidence>
<dbReference type="InterPro" id="IPR001841">
    <property type="entry name" value="Znf_RING"/>
</dbReference>
<proteinExistence type="inferred from homology"/>
<evidence type="ECO:0000256" key="7">
    <source>
        <dbReference type="SAM" id="MobiDB-lite"/>
    </source>
</evidence>
<keyword evidence="1" id="KW-0479">Metal-binding</keyword>
<keyword evidence="3" id="KW-0862">Zinc</keyword>
<evidence type="ECO:0000256" key="4">
    <source>
        <dbReference type="PIRNR" id="PIRNR023577"/>
    </source>
</evidence>
<dbReference type="InterPro" id="IPR013083">
    <property type="entry name" value="Znf_RING/FYVE/PHD"/>
</dbReference>
<evidence type="ECO:0000313" key="9">
    <source>
        <dbReference type="EMBL" id="KAJ5171870.1"/>
    </source>
</evidence>
<comment type="subcellular location">
    <subcellularLocation>
        <location evidence="4">Nucleus</location>
    </subcellularLocation>
</comment>
<feature type="domain" description="RING-type" evidence="8">
    <location>
        <begin position="254"/>
        <end position="317"/>
    </location>
</feature>
<accession>A0A9W9I7W0</accession>
<dbReference type="Proteomes" id="UP001146351">
    <property type="component" value="Unassembled WGS sequence"/>
</dbReference>
<feature type="region of interest" description="Disordered" evidence="7">
    <location>
        <begin position="325"/>
        <end position="353"/>
    </location>
</feature>
<evidence type="ECO:0000256" key="3">
    <source>
        <dbReference type="ARBA" id="ARBA00022833"/>
    </source>
</evidence>
<evidence type="ECO:0000259" key="8">
    <source>
        <dbReference type="PROSITE" id="PS50089"/>
    </source>
</evidence>
<sequence>MAHSKRNTSLPHFTSYERGLLRSAWGTKRTVIGRDSFLPFASCRLCLQPARPPVVACATNGDIFCRECAMNDLLAQRQEIKRLERAREDAKKRLAEDDERTLEEARKKDLQNFELVSMGLEADGNSGRKRKAEESDALAAFKAREVEVDGKRKKVFELDEKAMARVAQEEKERLKKELKQEKSESSKSALPSFWVPSLTPGTDLDEIVANKSIKLTPICPASTESNRHSYSLKSLVDVHFTEEKAADGSVSRVCPSCKKALSNGLRAMLAKPCGHIICSPCVTKFMAPHDVHNPHASKEEQEEAAALQGRVLCYVCEADLTPQDVGKTTDANGTADGKKKSKKKDKSEAIRPGLVEISSEGTGFAGRGGNVGTKSGVAFQC</sequence>
<dbReference type="GO" id="GO:0005634">
    <property type="term" value="C:nucleus"/>
    <property type="evidence" value="ECO:0007669"/>
    <property type="project" value="UniProtKB-SubCell"/>
</dbReference>
<dbReference type="PROSITE" id="PS50089">
    <property type="entry name" value="ZF_RING_2"/>
    <property type="match status" value="1"/>
</dbReference>
<evidence type="ECO:0000313" key="10">
    <source>
        <dbReference type="Proteomes" id="UP001146351"/>
    </source>
</evidence>
<name>A0A9W9I7W0_9EURO</name>
<gene>
    <name evidence="9" type="ORF">N7492_004463</name>
</gene>
<reference evidence="9" key="2">
    <citation type="journal article" date="2023" name="IMA Fungus">
        <title>Comparative genomic study of the Penicillium genus elucidates a diverse pangenome and 15 lateral gene transfer events.</title>
        <authorList>
            <person name="Petersen C."/>
            <person name="Sorensen T."/>
            <person name="Nielsen M.R."/>
            <person name="Sondergaard T.E."/>
            <person name="Sorensen J.L."/>
            <person name="Fitzpatrick D.A."/>
            <person name="Frisvad J.C."/>
            <person name="Nielsen K.L."/>
        </authorList>
    </citation>
    <scope>NUCLEOTIDE SEQUENCE</scope>
    <source>
        <strain evidence="9">IBT 21917</strain>
    </source>
</reference>
<keyword evidence="10" id="KW-1185">Reference proteome</keyword>
<dbReference type="PROSITE" id="PS00518">
    <property type="entry name" value="ZF_RING_1"/>
    <property type="match status" value="1"/>
</dbReference>
<protein>
    <recommendedName>
        <fullName evidence="8">RING-type domain-containing protein</fullName>
    </recommendedName>
</protein>
<dbReference type="InterPro" id="IPR016818">
    <property type="entry name" value="NOSIP"/>
</dbReference>
<dbReference type="GO" id="GO:0061630">
    <property type="term" value="F:ubiquitin protein ligase activity"/>
    <property type="evidence" value="ECO:0007669"/>
    <property type="project" value="InterPro"/>
</dbReference>
<dbReference type="InterPro" id="IPR017907">
    <property type="entry name" value="Znf_RING_CS"/>
</dbReference>
<evidence type="ECO:0000256" key="2">
    <source>
        <dbReference type="ARBA" id="ARBA00022771"/>
    </source>
</evidence>
<comment type="caution">
    <text evidence="9">The sequence shown here is derived from an EMBL/GenBank/DDBJ whole genome shotgun (WGS) entry which is preliminary data.</text>
</comment>
<keyword evidence="4" id="KW-0539">Nucleus</keyword>
<dbReference type="InterPro" id="IPR027370">
    <property type="entry name" value="Znf-RING_euk"/>
</dbReference>
<comment type="similarity">
    <text evidence="4">Belongs to the NOSIP family.</text>
</comment>
<evidence type="ECO:0000256" key="5">
    <source>
        <dbReference type="PROSITE-ProRule" id="PRU00175"/>
    </source>
</evidence>
<dbReference type="PANTHER" id="PTHR13063">
    <property type="entry name" value="ENOS INTERACTING PROTEIN"/>
    <property type="match status" value="1"/>
</dbReference>